<dbReference type="GO" id="GO:0008270">
    <property type="term" value="F:zinc ion binding"/>
    <property type="evidence" value="ECO:0007669"/>
    <property type="project" value="UniProtKB-KW"/>
</dbReference>
<proteinExistence type="predicted"/>
<evidence type="ECO:0000256" key="3">
    <source>
        <dbReference type="ARBA" id="ARBA00022771"/>
    </source>
</evidence>
<comment type="subcellular location">
    <subcellularLocation>
        <location evidence="1">Nucleus</location>
    </subcellularLocation>
</comment>
<name>A0A0C3BUZ5_HEBCY</name>
<keyword evidence="10" id="KW-1185">Reference proteome</keyword>
<dbReference type="OrthoDB" id="2592092at2759"/>
<feature type="compositionally biased region" description="Polar residues" evidence="6">
    <location>
        <begin position="1198"/>
        <end position="1211"/>
    </location>
</feature>
<dbReference type="Pfam" id="PF07967">
    <property type="entry name" value="zf-C3HC"/>
    <property type="match status" value="1"/>
</dbReference>
<evidence type="ECO:0000259" key="7">
    <source>
        <dbReference type="Pfam" id="PF07967"/>
    </source>
</evidence>
<feature type="region of interest" description="Disordered" evidence="6">
    <location>
        <begin position="1188"/>
        <end position="1236"/>
    </location>
</feature>
<keyword evidence="3" id="KW-0863">Zinc-finger</keyword>
<evidence type="ECO:0000256" key="2">
    <source>
        <dbReference type="ARBA" id="ARBA00022723"/>
    </source>
</evidence>
<keyword evidence="5" id="KW-0539">Nucleus</keyword>
<dbReference type="PANTHER" id="PTHR15835">
    <property type="entry name" value="NUCLEAR-INTERACTING PARTNER OF ALK"/>
    <property type="match status" value="1"/>
</dbReference>
<dbReference type="STRING" id="686832.A0A0C3BUZ5"/>
<evidence type="ECO:0000256" key="6">
    <source>
        <dbReference type="SAM" id="MobiDB-lite"/>
    </source>
</evidence>
<feature type="domain" description="NuBaID C-terminal" evidence="8">
    <location>
        <begin position="1252"/>
        <end position="1310"/>
    </location>
</feature>
<evidence type="ECO:0008006" key="11">
    <source>
        <dbReference type="Google" id="ProtNLM"/>
    </source>
</evidence>
<feature type="region of interest" description="Disordered" evidence="6">
    <location>
        <begin position="1146"/>
        <end position="1172"/>
    </location>
</feature>
<keyword evidence="4" id="KW-0862">Zinc</keyword>
<evidence type="ECO:0000256" key="4">
    <source>
        <dbReference type="ARBA" id="ARBA00022833"/>
    </source>
</evidence>
<feature type="region of interest" description="Disordered" evidence="6">
    <location>
        <begin position="1318"/>
        <end position="1343"/>
    </location>
</feature>
<evidence type="ECO:0000259" key="8">
    <source>
        <dbReference type="Pfam" id="PF08600"/>
    </source>
</evidence>
<dbReference type="InterPro" id="IPR013909">
    <property type="entry name" value="NuBaID_C"/>
</dbReference>
<reference evidence="10" key="2">
    <citation type="submission" date="2015-01" db="EMBL/GenBank/DDBJ databases">
        <title>Evolutionary Origins and Diversification of the Mycorrhizal Mutualists.</title>
        <authorList>
            <consortium name="DOE Joint Genome Institute"/>
            <consortium name="Mycorrhizal Genomics Consortium"/>
            <person name="Kohler A."/>
            <person name="Kuo A."/>
            <person name="Nagy L.G."/>
            <person name="Floudas D."/>
            <person name="Copeland A."/>
            <person name="Barry K.W."/>
            <person name="Cichocki N."/>
            <person name="Veneault-Fourrey C."/>
            <person name="LaButti K."/>
            <person name="Lindquist E.A."/>
            <person name="Lipzen A."/>
            <person name="Lundell T."/>
            <person name="Morin E."/>
            <person name="Murat C."/>
            <person name="Riley R."/>
            <person name="Ohm R."/>
            <person name="Sun H."/>
            <person name="Tunlid A."/>
            <person name="Henrissat B."/>
            <person name="Grigoriev I.V."/>
            <person name="Hibbett D.S."/>
            <person name="Martin F."/>
        </authorList>
    </citation>
    <scope>NUCLEOTIDE SEQUENCE [LARGE SCALE GENOMIC DNA]</scope>
    <source>
        <strain evidence="10">h7</strain>
    </source>
</reference>
<evidence type="ECO:0000313" key="9">
    <source>
        <dbReference type="EMBL" id="KIM40490.1"/>
    </source>
</evidence>
<dbReference type="GO" id="GO:0005634">
    <property type="term" value="C:nucleus"/>
    <property type="evidence" value="ECO:0007669"/>
    <property type="project" value="UniProtKB-SubCell"/>
</dbReference>
<accession>A0A0C3BUZ5</accession>
<dbReference type="Pfam" id="PF08600">
    <property type="entry name" value="NuBaID_C"/>
    <property type="match status" value="1"/>
</dbReference>
<dbReference type="EMBL" id="KN831782">
    <property type="protein sequence ID" value="KIM40490.1"/>
    <property type="molecule type" value="Genomic_DNA"/>
</dbReference>
<gene>
    <name evidence="9" type="ORF">M413DRAFT_72736</name>
</gene>
<feature type="compositionally biased region" description="Low complexity" evidence="6">
    <location>
        <begin position="1329"/>
        <end position="1343"/>
    </location>
</feature>
<evidence type="ECO:0000256" key="1">
    <source>
        <dbReference type="ARBA" id="ARBA00004123"/>
    </source>
</evidence>
<dbReference type="HOGENOM" id="CLU_248665_0_0_1"/>
<dbReference type="PANTHER" id="PTHR15835:SF6">
    <property type="entry name" value="ZINC FINGER C3HC-TYPE PROTEIN 1"/>
    <property type="match status" value="1"/>
</dbReference>
<dbReference type="Proteomes" id="UP000053424">
    <property type="component" value="Unassembled WGS sequence"/>
</dbReference>
<keyword evidence="2" id="KW-0479">Metal-binding</keyword>
<reference evidence="9 10" key="1">
    <citation type="submission" date="2014-04" db="EMBL/GenBank/DDBJ databases">
        <authorList>
            <consortium name="DOE Joint Genome Institute"/>
            <person name="Kuo A."/>
            <person name="Gay G."/>
            <person name="Dore J."/>
            <person name="Kohler A."/>
            <person name="Nagy L.G."/>
            <person name="Floudas D."/>
            <person name="Copeland A."/>
            <person name="Barry K.W."/>
            <person name="Cichocki N."/>
            <person name="Veneault-Fourrey C."/>
            <person name="LaButti K."/>
            <person name="Lindquist E.A."/>
            <person name="Lipzen A."/>
            <person name="Lundell T."/>
            <person name="Morin E."/>
            <person name="Murat C."/>
            <person name="Sun H."/>
            <person name="Tunlid A."/>
            <person name="Henrissat B."/>
            <person name="Grigoriev I.V."/>
            <person name="Hibbett D.S."/>
            <person name="Martin F."/>
            <person name="Nordberg H.P."/>
            <person name="Cantor M.N."/>
            <person name="Hua S.X."/>
        </authorList>
    </citation>
    <scope>NUCLEOTIDE SEQUENCE [LARGE SCALE GENOMIC DNA]</scope>
    <source>
        <strain evidence="10">h7</strain>
    </source>
</reference>
<evidence type="ECO:0000313" key="10">
    <source>
        <dbReference type="Proteomes" id="UP000053424"/>
    </source>
</evidence>
<dbReference type="InterPro" id="IPR012935">
    <property type="entry name" value="NuBaID_N"/>
</dbReference>
<sequence>MREPHIFDSPLLPYFIFPSEASNFWSLILQVGQDKERLGLGLLPSDQYWMMRAYLAQAERADVGKSPKLEIMSSARFHYERFKNCTDDPQVHIPYLRALLFSNNSRCLQEAVRHFCDLLRRSADPHPQLVDIFWQSISARSSALSPRSRERLCNFAFHRTRSYTAATAHGPANVASPQANAVRRDVVRMSHITSAFAAAVLPSSPSRYSSLFINQWAAEEVRHILAPSHPLDTRWKTLTLLAMHLSPKGMPQQFLSISMEALDPRNILWHTAFILDSLEKRLPREISERGPICEVIQKITHPLWRTFADTAHEGRPIDITRAFVATFLRIAAKTDDGEIQTASYQLSQELGLWKYGEGDARATKAQSIDSVVAYALAFVACHGQDWNQLYTIIQEAQPNPSWETDVTSALLQHYASDNIDVAHRLYLYAKREGISVSSAALQSMFLALAAHERWTMIIPLLSDPSLSRELVEFLLSASLRVFQVRRYESADTRVVNHLARITYDLYAEERPPASLKYPLRYFFSMMIWTRNTSIAVKLITSVHKTAPDFFTIRLIRHLQLQLVRCGEFTSAVKLHGEFGGGGLVGNQPRALDDMRHKLTLKFLRSGAYKQARTLAGRSPTPSSSITRREALIQTASLRGFPSSSSIHRSVWLLVARAGTHAPTIRHAISTLVKHRRLYAARALYAKVRASLDPKTSVIIGNIILHGSLLKPGLRNGRLVRHVLQTKDLLAKNYGFVADRTTSNIILKALLRWTSMVDAGRVRRLFDQMVRDGYPIPDHWRREHGVPFSSPPQGVSTGGFAIPSLAAHISFSRHTRPMYKMFIKSFFLRNDRIAARTVVGILKEVQREEMEEREKRNRARRQGVIKKQMKLMKNRRKLNDAFQILDAAVNPSSAPDVDRPSPPKRANTINSLYSTLAKYGIKSGTTQSSTPSTIPNTKSTPHLSAILARAALKTKHTFSFKAPFQNNTPAPPLPATAEYRPSSIQSFLSRLATYKLTTYANKPPSIDAVAASKCGWINDGKDRLVCGLCNASWVVAGREGLNRDAGKKGSNAFPWSKPIRMDVHGKHGNVKVCTSQKSFTYSGLHKLGPRFNILYSPSITYCHDPRHKSQRYNHGSSHQRYTMQTSPCEFSKTTSQLNALRSTISSFEQPAQDADEQMADGQERMSTSSAAEPSETAILASLFGWTLVPPAPPEPPRRTSLTRANSVASSVAGTPPRSRASSVSLPRTPAKGPRKTAEFSFRLPSNLSIKPENAMLHCELCQRRIGLWAFTARDTPAAAVPSTPSSSRPTKPLPRRSFDFLKEHRSYCPYIVRSTVVPSLPVPQAPSTPARSTSSNGHASSSSLSHINLNSRNGVLEGWRAVVTVVLRYGMAHKQRIEYSLLAQREVTEGEDEEWDKMDVDNVKAMVNGVKSRGGKDLLRYVKDLLG</sequence>
<protein>
    <recommendedName>
        <fullName evidence="11">C3HC-type domain-containing protein</fullName>
    </recommendedName>
</protein>
<feature type="domain" description="C3HC-type" evidence="7">
    <location>
        <begin position="981"/>
        <end position="1035"/>
    </location>
</feature>
<evidence type="ECO:0000256" key="5">
    <source>
        <dbReference type="ARBA" id="ARBA00023242"/>
    </source>
</evidence>
<organism evidence="9 10">
    <name type="scientific">Hebeloma cylindrosporum</name>
    <dbReference type="NCBI Taxonomy" id="76867"/>
    <lineage>
        <taxon>Eukaryota</taxon>
        <taxon>Fungi</taxon>
        <taxon>Dikarya</taxon>
        <taxon>Basidiomycota</taxon>
        <taxon>Agaricomycotina</taxon>
        <taxon>Agaricomycetes</taxon>
        <taxon>Agaricomycetidae</taxon>
        <taxon>Agaricales</taxon>
        <taxon>Agaricineae</taxon>
        <taxon>Hymenogastraceae</taxon>
        <taxon>Hebeloma</taxon>
    </lineage>
</organism>